<evidence type="ECO:0000313" key="2">
    <source>
        <dbReference type="Proteomes" id="UP000316304"/>
    </source>
</evidence>
<protein>
    <submittedName>
        <fullName evidence="1">Uncharacterized protein</fullName>
    </submittedName>
</protein>
<organism evidence="1 2">
    <name type="scientific">Novipirellula galeiformis</name>
    <dbReference type="NCBI Taxonomy" id="2528004"/>
    <lineage>
        <taxon>Bacteria</taxon>
        <taxon>Pseudomonadati</taxon>
        <taxon>Planctomycetota</taxon>
        <taxon>Planctomycetia</taxon>
        <taxon>Pirellulales</taxon>
        <taxon>Pirellulaceae</taxon>
        <taxon>Novipirellula</taxon>
    </lineage>
</organism>
<gene>
    <name evidence="1" type="ORF">Pla52o_13800</name>
</gene>
<comment type="caution">
    <text evidence="1">The sequence shown here is derived from an EMBL/GenBank/DDBJ whole genome shotgun (WGS) entry which is preliminary data.</text>
</comment>
<dbReference type="EMBL" id="SJPT01000002">
    <property type="protein sequence ID" value="TWU25082.1"/>
    <property type="molecule type" value="Genomic_DNA"/>
</dbReference>
<keyword evidence="2" id="KW-1185">Reference proteome</keyword>
<dbReference type="Proteomes" id="UP000316304">
    <property type="component" value="Unassembled WGS sequence"/>
</dbReference>
<dbReference type="AlphaFoldDB" id="A0A5C6CKY0"/>
<evidence type="ECO:0000313" key="1">
    <source>
        <dbReference type="EMBL" id="TWU25082.1"/>
    </source>
</evidence>
<accession>A0A5C6CKY0</accession>
<name>A0A5C6CKY0_9BACT</name>
<sequence>MGLGGISGRVSRFSPLPPLRLHASIAHALFDRLFDRVLFLATPVLPREPGRGAVVSIGTPRSCPNLARVAPAAPAITNLLNRTKRPFLNQLKET</sequence>
<reference evidence="1 2" key="1">
    <citation type="submission" date="2019-02" db="EMBL/GenBank/DDBJ databases">
        <title>Deep-cultivation of Planctomycetes and their phenomic and genomic characterization uncovers novel biology.</title>
        <authorList>
            <person name="Wiegand S."/>
            <person name="Jogler M."/>
            <person name="Boedeker C."/>
            <person name="Pinto D."/>
            <person name="Vollmers J."/>
            <person name="Rivas-Marin E."/>
            <person name="Kohn T."/>
            <person name="Peeters S.H."/>
            <person name="Heuer A."/>
            <person name="Rast P."/>
            <person name="Oberbeckmann S."/>
            <person name="Bunk B."/>
            <person name="Jeske O."/>
            <person name="Meyerdierks A."/>
            <person name="Storesund J.E."/>
            <person name="Kallscheuer N."/>
            <person name="Luecker S."/>
            <person name="Lage O.M."/>
            <person name="Pohl T."/>
            <person name="Merkel B.J."/>
            <person name="Hornburger P."/>
            <person name="Mueller R.-W."/>
            <person name="Bruemmer F."/>
            <person name="Labrenz M."/>
            <person name="Spormann A.M."/>
            <person name="Op Den Camp H."/>
            <person name="Overmann J."/>
            <person name="Amann R."/>
            <person name="Jetten M.S.M."/>
            <person name="Mascher T."/>
            <person name="Medema M.H."/>
            <person name="Devos D.P."/>
            <person name="Kaster A.-K."/>
            <person name="Ovreas L."/>
            <person name="Rohde M."/>
            <person name="Galperin M.Y."/>
            <person name="Jogler C."/>
        </authorList>
    </citation>
    <scope>NUCLEOTIDE SEQUENCE [LARGE SCALE GENOMIC DNA]</scope>
    <source>
        <strain evidence="1 2">Pla52o</strain>
    </source>
</reference>
<proteinExistence type="predicted"/>